<evidence type="ECO:0000256" key="1">
    <source>
        <dbReference type="SAM" id="MobiDB-lite"/>
    </source>
</evidence>
<name>W7JL43_PLAFA</name>
<gene>
    <name evidence="3" type="ORF">C923_03736</name>
</gene>
<feature type="region of interest" description="Disordered" evidence="1">
    <location>
        <begin position="802"/>
        <end position="850"/>
    </location>
</feature>
<feature type="non-terminal residue" evidence="3">
    <location>
        <position position="850"/>
    </location>
</feature>
<keyword evidence="2" id="KW-1133">Transmembrane helix</keyword>
<accession>W7JL43</accession>
<feature type="compositionally biased region" description="Acidic residues" evidence="1">
    <location>
        <begin position="810"/>
        <end position="840"/>
    </location>
</feature>
<dbReference type="Proteomes" id="UP000030697">
    <property type="component" value="Unassembled WGS sequence"/>
</dbReference>
<protein>
    <submittedName>
        <fullName evidence="3">Uncharacterized protein</fullName>
    </submittedName>
</protein>
<reference evidence="3 4" key="1">
    <citation type="submission" date="2013-02" db="EMBL/GenBank/DDBJ databases">
        <title>The Genome Sequence of Plasmodium falciparum UGT5.1.</title>
        <authorList>
            <consortium name="The Broad Institute Genome Sequencing Platform"/>
            <consortium name="The Broad Institute Genome Sequencing Center for Infectious Disease"/>
            <person name="Neafsey D."/>
            <person name="Cheeseman I."/>
            <person name="Volkman S."/>
            <person name="Adams J."/>
            <person name="Walker B."/>
            <person name="Young S.K."/>
            <person name="Zeng Q."/>
            <person name="Gargeya S."/>
            <person name="Fitzgerald M."/>
            <person name="Haas B."/>
            <person name="Abouelleil A."/>
            <person name="Alvarado L."/>
            <person name="Arachchi H.M."/>
            <person name="Berlin A.M."/>
            <person name="Chapman S.B."/>
            <person name="Dewar J."/>
            <person name="Goldberg J."/>
            <person name="Griggs A."/>
            <person name="Gujja S."/>
            <person name="Hansen M."/>
            <person name="Howarth C."/>
            <person name="Imamovic A."/>
            <person name="Larimer J."/>
            <person name="McCowan C."/>
            <person name="Murphy C."/>
            <person name="Neiman D."/>
            <person name="Pearson M."/>
            <person name="Priest M."/>
            <person name="Roberts A."/>
            <person name="Saif S."/>
            <person name="Shea T."/>
            <person name="Sisk P."/>
            <person name="Sykes S."/>
            <person name="Wortman J."/>
            <person name="Nusbaum C."/>
            <person name="Birren B."/>
        </authorList>
    </citation>
    <scope>NUCLEOTIDE SEQUENCE [LARGE SCALE GENOMIC DNA]</scope>
    <source>
        <strain evidence="3 4">UGT5.1</strain>
    </source>
</reference>
<dbReference type="EMBL" id="KE124637">
    <property type="protein sequence ID" value="EWC75584.1"/>
    <property type="molecule type" value="Genomic_DNA"/>
</dbReference>
<organism evidence="3 4">
    <name type="scientific">Plasmodium falciparum UGT5.1</name>
    <dbReference type="NCBI Taxonomy" id="1237627"/>
    <lineage>
        <taxon>Eukaryota</taxon>
        <taxon>Sar</taxon>
        <taxon>Alveolata</taxon>
        <taxon>Apicomplexa</taxon>
        <taxon>Aconoidasida</taxon>
        <taxon>Haemosporida</taxon>
        <taxon>Plasmodiidae</taxon>
        <taxon>Plasmodium</taxon>
        <taxon>Plasmodium (Laverania)</taxon>
    </lineage>
</organism>
<keyword evidence="2" id="KW-0472">Membrane</keyword>
<evidence type="ECO:0000313" key="3">
    <source>
        <dbReference type="EMBL" id="EWC75584.1"/>
    </source>
</evidence>
<dbReference type="AlphaFoldDB" id="W7JL43"/>
<evidence type="ECO:0000313" key="4">
    <source>
        <dbReference type="Proteomes" id="UP000030697"/>
    </source>
</evidence>
<proteinExistence type="predicted"/>
<dbReference type="OrthoDB" id="378232at2759"/>
<feature type="compositionally biased region" description="Basic and acidic residues" evidence="1">
    <location>
        <begin position="841"/>
        <end position="850"/>
    </location>
</feature>
<sequence>MELFVLVRIVIFITFFYILLNILHDNLFMIKLVNNYSYSYLWNIVKLKNRKILSELSDVQLEDNDIEDFIVNNNVLYSNDFLNIIDPILFENYDNINLDEYIQNFDNIKKESSSVRNFSIDKCDLYNNHGEKKLRNILEVSHDNVSNELPRMISEKSADGILDQLFDEQSLKTSNTLSSDIMGEVNDKFFEEIIVQINEKLSEASCDESLENMYIQLCNIMQSKGLEEKLKTDKEKNIKGNLKRYYSSRMVQETDKTGNEKCISTANMEYIMKLTLEKNKAQEADVSVSNEVEKMTTRNVEEDTREVIKVVKEDPGNEHSKYEEGKCNMNLIKELEDQILQTVHKDEKDEILRKESKMGIENNRIDIYNKIGADYAKGRVHLNSHISKMTFKNNSGKSKEKKIEDTKRKELEQKMGFEANKKKEERKSYRRINDLGENVSNDYLYFSNDYSYLKRENILYNVNTHNYKTRLKTKKQRISEEREKFNIMRPSDCNTLFLSTRKRERPNIIFKENDKYDKTAISFVQMNNSMIPFVCSHRSKEILYTGNNGRNHFEMASFDNLYNDIRKEENDESIDESIFLLNEVINDEMNGETNNGRNHFETTSFDDLYNYIRKEENDESIGESSFVSNDERNNETNHFEMTSFDNIYDIGNEENVESMGKSIFDFNDEINDGGNNERNNFETSFFDNIYNDIGNEENVESLGESIFDLNDEINDGGNNERNNFGTSFFDNIYNDIGNEEIIESVGESIFVLNDKISDEANNEMNYFEGTAFDNIYDIENEEIIESVDESIFDLNDQINDEINDKRNNEENNDESNEVNNEESNEVNNEENNDVYNEENNEINKEENNEE</sequence>
<feature type="transmembrane region" description="Helical" evidence="2">
    <location>
        <begin position="6"/>
        <end position="23"/>
    </location>
</feature>
<keyword evidence="2" id="KW-0812">Transmembrane</keyword>
<evidence type="ECO:0000256" key="2">
    <source>
        <dbReference type="SAM" id="Phobius"/>
    </source>
</evidence>